<evidence type="ECO:0000313" key="9">
    <source>
        <dbReference type="Proteomes" id="UP000293360"/>
    </source>
</evidence>
<dbReference type="Gene3D" id="3.60.21.10">
    <property type="match status" value="1"/>
</dbReference>
<keyword evidence="1 3" id="KW-0378">Hydrolase</keyword>
<proteinExistence type="inferred from homology"/>
<dbReference type="InterPro" id="IPR029052">
    <property type="entry name" value="Metallo-depent_PP-like"/>
</dbReference>
<evidence type="ECO:0000256" key="2">
    <source>
        <dbReference type="ARBA" id="ARBA00023180"/>
    </source>
</evidence>
<feature type="disulfide bond" evidence="5">
    <location>
        <begin position="198"/>
        <end position="203"/>
    </location>
</feature>
<evidence type="ECO:0000256" key="6">
    <source>
        <dbReference type="SAM" id="SignalP"/>
    </source>
</evidence>
<dbReference type="EMBL" id="QJNU01000352">
    <property type="protein sequence ID" value="RYP01708.1"/>
    <property type="molecule type" value="Genomic_DNA"/>
</dbReference>
<accession>A0A4Q4T5Z8</accession>
<evidence type="ECO:0000256" key="4">
    <source>
        <dbReference type="PIRSR" id="PIRSR000948-1"/>
    </source>
</evidence>
<keyword evidence="4" id="KW-0479">Metal-binding</keyword>
<dbReference type="SUPFAM" id="SSF56300">
    <property type="entry name" value="Metallo-dependent phosphatases"/>
    <property type="match status" value="1"/>
</dbReference>
<protein>
    <recommendedName>
        <fullName evidence="3">Sphingomyelin phosphodiesterase</fullName>
    </recommendedName>
</protein>
<feature type="signal peptide" evidence="6">
    <location>
        <begin position="1"/>
        <end position="19"/>
    </location>
</feature>
<evidence type="ECO:0000313" key="8">
    <source>
        <dbReference type="EMBL" id="RYP01708.1"/>
    </source>
</evidence>
<dbReference type="STRING" id="155417.A0A4Q4T5Z8"/>
<dbReference type="GO" id="GO:0016020">
    <property type="term" value="C:membrane"/>
    <property type="evidence" value="ECO:0007669"/>
    <property type="project" value="GOC"/>
</dbReference>
<feature type="disulfide bond" evidence="5">
    <location>
        <begin position="204"/>
        <end position="228"/>
    </location>
</feature>
<dbReference type="GO" id="GO:0006685">
    <property type="term" value="P:sphingomyelin catabolic process"/>
    <property type="evidence" value="ECO:0007669"/>
    <property type="project" value="UniProtKB-UniRule"/>
</dbReference>
<feature type="chain" id="PRO_5020562823" description="Sphingomyelin phosphodiesterase" evidence="6">
    <location>
        <begin position="20"/>
        <end position="658"/>
    </location>
</feature>
<feature type="domain" description="Calcineurin-like phosphoesterase" evidence="7">
    <location>
        <begin position="176"/>
        <end position="440"/>
    </location>
</feature>
<feature type="binding site" evidence="4">
    <location>
        <position position="439"/>
    </location>
    <ligand>
        <name>Zn(2+)</name>
        <dbReference type="ChEBI" id="CHEBI:29105"/>
        <label>1</label>
    </ligand>
</feature>
<dbReference type="GO" id="GO:0016798">
    <property type="term" value="F:hydrolase activity, acting on glycosyl bonds"/>
    <property type="evidence" value="ECO:0007669"/>
    <property type="project" value="UniProtKB-KW"/>
</dbReference>
<dbReference type="InterPro" id="IPR041805">
    <property type="entry name" value="ASMase/PPN1_MPP"/>
</dbReference>
<reference evidence="8 9" key="1">
    <citation type="submission" date="2018-06" db="EMBL/GenBank/DDBJ databases">
        <title>Complete Genomes of Monosporascus.</title>
        <authorList>
            <person name="Robinson A.J."/>
            <person name="Natvig D.O."/>
        </authorList>
    </citation>
    <scope>NUCLEOTIDE SEQUENCE [LARGE SCALE GENOMIC DNA]</scope>
    <source>
        <strain evidence="8 9">CBS 110550</strain>
    </source>
</reference>
<feature type="binding site" evidence="4">
    <location>
        <position position="257"/>
    </location>
    <ligand>
        <name>Zn(2+)</name>
        <dbReference type="ChEBI" id="CHEBI:29105"/>
        <label>2</label>
    </ligand>
</feature>
<feature type="binding site" evidence="4">
    <location>
        <position position="185"/>
    </location>
    <ligand>
        <name>Zn(2+)</name>
        <dbReference type="ChEBI" id="CHEBI:29105"/>
        <label>1</label>
    </ligand>
</feature>
<gene>
    <name evidence="8" type="ORF">DL764_006133</name>
</gene>
<organism evidence="8 9">
    <name type="scientific">Monosporascus ibericus</name>
    <dbReference type="NCBI Taxonomy" id="155417"/>
    <lineage>
        <taxon>Eukaryota</taxon>
        <taxon>Fungi</taxon>
        <taxon>Dikarya</taxon>
        <taxon>Ascomycota</taxon>
        <taxon>Pezizomycotina</taxon>
        <taxon>Sordariomycetes</taxon>
        <taxon>Xylariomycetidae</taxon>
        <taxon>Xylariales</taxon>
        <taxon>Xylariales incertae sedis</taxon>
        <taxon>Monosporascus</taxon>
    </lineage>
</organism>
<dbReference type="InterPro" id="IPR004843">
    <property type="entry name" value="Calcineurin-like_PHP"/>
</dbReference>
<dbReference type="Pfam" id="PF00149">
    <property type="entry name" value="Metallophos"/>
    <property type="match status" value="1"/>
</dbReference>
<dbReference type="GO" id="GO:0046872">
    <property type="term" value="F:metal ion binding"/>
    <property type="evidence" value="ECO:0007669"/>
    <property type="project" value="UniProtKB-KW"/>
</dbReference>
<keyword evidence="5" id="KW-1015">Disulfide bond</keyword>
<dbReference type="OrthoDB" id="282973at2759"/>
<dbReference type="InterPro" id="IPR011160">
    <property type="entry name" value="Sphingomy_PDE"/>
</dbReference>
<dbReference type="Proteomes" id="UP000293360">
    <property type="component" value="Unassembled WGS sequence"/>
</dbReference>
<comment type="caution">
    <text evidence="8">The sequence shown here is derived from an EMBL/GenBank/DDBJ whole genome shotgun (WGS) entry which is preliminary data.</text>
</comment>
<feature type="disulfide bond" evidence="5">
    <location>
        <begin position="577"/>
        <end position="582"/>
    </location>
</feature>
<comment type="similarity">
    <text evidence="3">Belongs to the acid sphingomyelinase family.</text>
</comment>
<evidence type="ECO:0000256" key="5">
    <source>
        <dbReference type="PIRSR" id="PIRSR000948-2"/>
    </source>
</evidence>
<feature type="binding site" evidence="4">
    <location>
        <position position="257"/>
    </location>
    <ligand>
        <name>Zn(2+)</name>
        <dbReference type="ChEBI" id="CHEBI:29105"/>
        <label>1</label>
    </ligand>
</feature>
<evidence type="ECO:0000256" key="1">
    <source>
        <dbReference type="ARBA" id="ARBA00022801"/>
    </source>
</evidence>
<sequence length="658" mass="72220">MRAAGCAATVLALARHVVGEWIDWERGVAQKPLVQAGREQGDDEALRLFVDLGGLEMEAGMDSRGPQGCALCETVLFGLKAAATKGDEAFMDVVTASCKRLQVEDDDVCEGAVSREGPIAARALRDMRIGSRTSKLFCAATLGLCSYPDFEPREIPFPSPKKPDAGRPPPSGRQPLKIVHFSDIHVDPFYVEGSNANCTKPICCRNYSDTDPSSDYDVPAGPNGDHKCDVPVTLEESMYAAIKTAVPDAAFSIFTGDIVDHAVWNTTEAQNTIDIKDAYYRMSKAGLLVYGTAGNHESSPTNSYPPEGVSDSVQWVYDLLSSAWSRWIGPGPAVETKDFGAYSAKYPGGDLRIISINTNLHYRHNFWLYQEPMEADPSGQLAWLVSELDTAEKAGERVYIIGHMPPGSGDAFHEGSNYLDQIVNRYSPTIAALFFGHTHQDEFQISYRDYENRNFSNAAAMSYVTPSLTPTSGHPAFRVYDVDPVTFGVLDVTTYIANMSDPDFHRRTSPTWTKYYSAREAYGPLVSPPLAALREKKADAELTPAFWHNVTEALERNATAFEAFMARKRRGWRPDACDTDDCIAAELCRLRGARAQDNCVRPSSRLGLVGRRGRIAGVSTDSRRSLGLVEDREDECESSVVRDTLGVVGWMIRAGAAI</sequence>
<keyword evidence="2" id="KW-0325">Glycoprotein</keyword>
<keyword evidence="9" id="KW-1185">Reference proteome</keyword>
<keyword evidence="6" id="KW-0732">Signal</keyword>
<feature type="binding site" evidence="4">
    <location>
        <position position="295"/>
    </location>
    <ligand>
        <name>Zn(2+)</name>
        <dbReference type="ChEBI" id="CHEBI:29105"/>
        <label>2</label>
    </ligand>
</feature>
<dbReference type="PIRSF" id="PIRSF000948">
    <property type="entry name" value="Sphingomy_PDE"/>
    <property type="match status" value="1"/>
</dbReference>
<dbReference type="PANTHER" id="PTHR10340">
    <property type="entry name" value="SPHINGOMYELIN PHOSPHODIESTERASE"/>
    <property type="match status" value="1"/>
</dbReference>
<name>A0A4Q4T5Z8_9PEZI</name>
<feature type="binding site" evidence="4">
    <location>
        <position position="183"/>
    </location>
    <ligand>
        <name>Zn(2+)</name>
        <dbReference type="ChEBI" id="CHEBI:29105"/>
        <label>1</label>
    </ligand>
</feature>
<comment type="cofactor">
    <cofactor evidence="4">
        <name>Zn(2+)</name>
        <dbReference type="ChEBI" id="CHEBI:29105"/>
    </cofactor>
    <text evidence="4">Binds 2 Zn(2+) ions per subunit.</text>
</comment>
<feature type="disulfide bond" evidence="5">
    <location>
        <begin position="98"/>
        <end position="109"/>
    </location>
</feature>
<feature type="binding site" evidence="4">
    <location>
        <position position="403"/>
    </location>
    <ligand>
        <name>Zn(2+)</name>
        <dbReference type="ChEBI" id="CHEBI:29105"/>
        <label>2</label>
    </ligand>
</feature>
<dbReference type="AlphaFoldDB" id="A0A4Q4T5Z8"/>
<dbReference type="CDD" id="cd00842">
    <property type="entry name" value="MPP_ASMase"/>
    <property type="match status" value="1"/>
</dbReference>
<feature type="binding site" evidence="4">
    <location>
        <position position="437"/>
    </location>
    <ligand>
        <name>Zn(2+)</name>
        <dbReference type="ChEBI" id="CHEBI:29105"/>
        <label>2</label>
    </ligand>
</feature>
<feature type="disulfide bond" evidence="5">
    <location>
        <begin position="69"/>
        <end position="145"/>
    </location>
</feature>
<evidence type="ECO:0000256" key="3">
    <source>
        <dbReference type="PIRNR" id="PIRNR000948"/>
    </source>
</evidence>
<keyword evidence="4" id="KW-0862">Zinc</keyword>
<comment type="function">
    <text evidence="3">Converts sphingomyelin to ceramide.</text>
</comment>
<dbReference type="PANTHER" id="PTHR10340:SF34">
    <property type="entry name" value="SPHINGOMYELIN PHOSPHODIESTERASE"/>
    <property type="match status" value="1"/>
</dbReference>
<keyword evidence="3" id="KW-0326">Glycosidase</keyword>
<evidence type="ECO:0000259" key="7">
    <source>
        <dbReference type="Pfam" id="PF00149"/>
    </source>
</evidence>
<dbReference type="GO" id="GO:0004767">
    <property type="term" value="F:sphingomyelin phosphodiesterase activity"/>
    <property type="evidence" value="ECO:0007669"/>
    <property type="project" value="UniProtKB-UniRule"/>
</dbReference>